<organism evidence="1">
    <name type="scientific">uncultured Dysgonomonas sp</name>
    <dbReference type="NCBI Taxonomy" id="206096"/>
    <lineage>
        <taxon>Bacteria</taxon>
        <taxon>Pseudomonadati</taxon>
        <taxon>Bacteroidota</taxon>
        <taxon>Bacteroidia</taxon>
        <taxon>Bacteroidales</taxon>
        <taxon>Dysgonomonadaceae</taxon>
        <taxon>Dysgonomonas</taxon>
        <taxon>environmental samples</taxon>
    </lineage>
</organism>
<reference evidence="1" key="1">
    <citation type="submission" date="2016-04" db="EMBL/GenBank/DDBJ databases">
        <authorList>
            <person name="Evans L.H."/>
            <person name="Alamgir A."/>
            <person name="Owens N."/>
            <person name="Weber N.D."/>
            <person name="Virtaneva K."/>
            <person name="Barbian K."/>
            <person name="Babar A."/>
            <person name="Rosenke K."/>
        </authorList>
    </citation>
    <scope>NUCLEOTIDE SEQUENCE</scope>
    <source>
        <strain evidence="1">86-1</strain>
    </source>
</reference>
<dbReference type="AlphaFoldDB" id="A0A212IXI0"/>
<accession>A0A212IXI0</accession>
<proteinExistence type="predicted"/>
<name>A0A212IXI0_9BACT</name>
<protein>
    <submittedName>
        <fullName evidence="1">Uncharacterized protein</fullName>
    </submittedName>
</protein>
<dbReference type="RefSeq" id="WP_296938358.1">
    <property type="nucleotide sequence ID" value="NZ_LT599032.1"/>
</dbReference>
<sequence length="152" mass="17748">MIYKPFLIQKLTDNAPVRDSKEWNIWVKSVPFKLSSELQNVTSRTWVDSQGDDEFYPDTPTYKAYEIDCEFVYIGAYETANVQIKSFKDYLVNGGVFKLYDTFTKIGRTNVRYVDMDTDMFYRKEGSKDLILFKVTLKVNDPVTDIILTKTT</sequence>
<dbReference type="EMBL" id="FLUM01000001">
    <property type="protein sequence ID" value="SBV91899.1"/>
    <property type="molecule type" value="Genomic_DNA"/>
</dbReference>
<gene>
    <name evidence="1" type="ORF">KL86DYS1_10462</name>
</gene>
<evidence type="ECO:0000313" key="1">
    <source>
        <dbReference type="EMBL" id="SBV91899.1"/>
    </source>
</evidence>